<name>A0AAF3EAB9_9BILA</name>
<evidence type="ECO:0000313" key="5">
    <source>
        <dbReference type="Proteomes" id="UP000887575"/>
    </source>
</evidence>
<dbReference type="PANTHER" id="PTHR21700">
    <property type="entry name" value="TRANSTHYRETIN-LIKE FAMILY PROTEIN-RELATED"/>
    <property type="match status" value="1"/>
</dbReference>
<dbReference type="GO" id="GO:0009986">
    <property type="term" value="C:cell surface"/>
    <property type="evidence" value="ECO:0007669"/>
    <property type="project" value="InterPro"/>
</dbReference>
<reference evidence="6" key="1">
    <citation type="submission" date="2024-02" db="UniProtKB">
        <authorList>
            <consortium name="WormBaseParasite"/>
        </authorList>
    </citation>
    <scope>IDENTIFICATION</scope>
</reference>
<dbReference type="GO" id="GO:0005576">
    <property type="term" value="C:extracellular region"/>
    <property type="evidence" value="ECO:0007669"/>
    <property type="project" value="UniProtKB-SubCell"/>
</dbReference>
<protein>
    <recommendedName>
        <fullName evidence="7">Transthyretin-like family protein</fullName>
    </recommendedName>
</protein>
<evidence type="ECO:0000256" key="4">
    <source>
        <dbReference type="ARBA" id="ARBA00022729"/>
    </source>
</evidence>
<proteinExistence type="inferred from homology"/>
<dbReference type="WBParaSite" id="MBELARI_LOCUS10871">
    <property type="protein sequence ID" value="MBELARI_LOCUS10871"/>
    <property type="gene ID" value="MBELARI_LOCUS10871"/>
</dbReference>
<dbReference type="Pfam" id="PF01060">
    <property type="entry name" value="TTR-52"/>
    <property type="match status" value="1"/>
</dbReference>
<comment type="similarity">
    <text evidence="2">Belongs to the nematode transthyretin-like family.</text>
</comment>
<accession>A0AAF3EAB9</accession>
<evidence type="ECO:0000256" key="2">
    <source>
        <dbReference type="ARBA" id="ARBA00010112"/>
    </source>
</evidence>
<organism evidence="5 6">
    <name type="scientific">Mesorhabditis belari</name>
    <dbReference type="NCBI Taxonomy" id="2138241"/>
    <lineage>
        <taxon>Eukaryota</taxon>
        <taxon>Metazoa</taxon>
        <taxon>Ecdysozoa</taxon>
        <taxon>Nematoda</taxon>
        <taxon>Chromadorea</taxon>
        <taxon>Rhabditida</taxon>
        <taxon>Rhabditina</taxon>
        <taxon>Rhabditomorpha</taxon>
        <taxon>Rhabditoidea</taxon>
        <taxon>Rhabditidae</taxon>
        <taxon>Mesorhabditinae</taxon>
        <taxon>Mesorhabditis</taxon>
    </lineage>
</organism>
<keyword evidence="4" id="KW-0732">Signal</keyword>
<comment type="subcellular location">
    <subcellularLocation>
        <location evidence="1">Secreted</location>
    </subcellularLocation>
</comment>
<dbReference type="InterPro" id="IPR001534">
    <property type="entry name" value="Transthyretin-like"/>
</dbReference>
<keyword evidence="5" id="KW-1185">Reference proteome</keyword>
<dbReference type="Proteomes" id="UP000887575">
    <property type="component" value="Unassembled WGS sequence"/>
</dbReference>
<evidence type="ECO:0008006" key="7">
    <source>
        <dbReference type="Google" id="ProtNLM"/>
    </source>
</evidence>
<evidence type="ECO:0000313" key="6">
    <source>
        <dbReference type="WBParaSite" id="MBELARI_LOCUS10871"/>
    </source>
</evidence>
<dbReference type="AlphaFoldDB" id="A0AAF3EAB9"/>
<sequence>MCGNEPAANIKVKLYDDDSGPDLDDLMAEGATDSLGQFLLHGTASEVMTIDPKLNIYHDCEDGAPCQRKVSIHLPPSYVTDGRDAPDRYFDIGVLNLEAKFEGEERDCIH</sequence>
<evidence type="ECO:0000256" key="3">
    <source>
        <dbReference type="ARBA" id="ARBA00022525"/>
    </source>
</evidence>
<dbReference type="PANTHER" id="PTHR21700:SF117">
    <property type="entry name" value="TRANSTHYRETIN-LIKE PROTEIN 33"/>
    <property type="match status" value="1"/>
</dbReference>
<evidence type="ECO:0000256" key="1">
    <source>
        <dbReference type="ARBA" id="ARBA00004613"/>
    </source>
</evidence>
<dbReference type="InterPro" id="IPR038479">
    <property type="entry name" value="Transthyretin-like_sf"/>
</dbReference>
<keyword evidence="3" id="KW-0964">Secreted</keyword>
<dbReference type="Gene3D" id="2.60.40.3330">
    <property type="match status" value="1"/>
</dbReference>